<dbReference type="Gramene" id="mRNA:HanXRQr2_Chr02g0047481">
    <property type="protein sequence ID" value="mRNA:HanXRQr2_Chr02g0047481"/>
    <property type="gene ID" value="HanXRQr2_Chr02g0047481"/>
</dbReference>
<dbReference type="PANTHER" id="PTHR21660">
    <property type="entry name" value="THIOESTERASE SUPERFAMILY MEMBER-RELATED"/>
    <property type="match status" value="1"/>
</dbReference>
<dbReference type="OrthoDB" id="46529at2759"/>
<protein>
    <submittedName>
        <fullName evidence="5">Putative thioesterase superfamily protein</fullName>
    </submittedName>
    <submittedName>
        <fullName evidence="4">Thioesterase domain, HotDog domain superfamily, acyl-coenzyme A thioesterase 13</fullName>
    </submittedName>
</protein>
<gene>
    <name evidence="5" type="ORF">HannXRQ_Chr02g0032311</name>
    <name evidence="4" type="ORF">HanXRQr2_Chr02g0047481</name>
</gene>
<evidence type="ECO:0000313" key="5">
    <source>
        <dbReference type="EMBL" id="OTG33220.1"/>
    </source>
</evidence>
<proteinExistence type="inferred from homology"/>
<dbReference type="AlphaFoldDB" id="A0A251VC94"/>
<dbReference type="Gene3D" id="3.10.129.10">
    <property type="entry name" value="Hotdog Thioesterase"/>
    <property type="match status" value="1"/>
</dbReference>
<keyword evidence="6" id="KW-1185">Reference proteome</keyword>
<dbReference type="CDD" id="cd03443">
    <property type="entry name" value="PaaI_thioesterase"/>
    <property type="match status" value="1"/>
</dbReference>
<reference evidence="5" key="2">
    <citation type="submission" date="2017-02" db="EMBL/GenBank/DDBJ databases">
        <title>Sunflower complete genome.</title>
        <authorList>
            <person name="Langlade N."/>
            <person name="Munos S."/>
        </authorList>
    </citation>
    <scope>NUCLEOTIDE SEQUENCE [LARGE SCALE GENOMIC DNA]</scope>
    <source>
        <tissue evidence="5">Leaves</tissue>
    </source>
</reference>
<feature type="domain" description="Thioesterase" evidence="3">
    <location>
        <begin position="55"/>
        <end position="127"/>
    </location>
</feature>
<dbReference type="OMA" id="EGPPAWM"/>
<dbReference type="Proteomes" id="UP000215914">
    <property type="component" value="Chromosome 2"/>
</dbReference>
<keyword evidence="2" id="KW-0378">Hydrolase</keyword>
<dbReference type="InterPro" id="IPR039298">
    <property type="entry name" value="ACOT13"/>
</dbReference>
<reference evidence="4" key="3">
    <citation type="submission" date="2020-06" db="EMBL/GenBank/DDBJ databases">
        <title>Helianthus annuus Genome sequencing and assembly Release 2.</title>
        <authorList>
            <person name="Gouzy J."/>
            <person name="Langlade N."/>
            <person name="Munos S."/>
        </authorList>
    </citation>
    <scope>NUCLEOTIDE SEQUENCE</scope>
    <source>
        <tissue evidence="4">Leaves</tissue>
    </source>
</reference>
<sequence>MMKGDYTKLTKKWFQHSSNFELDGLALQGLKIIHFEVGLVRAAFVIPDHLLDRDGNWNVGAMAVLIDGMAAGAVFSMTGANLATVDYTMSFYSTAKVKEEVEIEAKVVGEKGNLASVEINIQKKSNGEKVVIGKQWMHVTPLKKPHSMKSKL</sequence>
<dbReference type="SUPFAM" id="SSF54637">
    <property type="entry name" value="Thioesterase/thiol ester dehydrase-isomerase"/>
    <property type="match status" value="1"/>
</dbReference>
<dbReference type="PANTHER" id="PTHR21660:SF1">
    <property type="entry name" value="ACYL-COENZYME A THIOESTERASE 13"/>
    <property type="match status" value="1"/>
</dbReference>
<evidence type="ECO:0000256" key="2">
    <source>
        <dbReference type="ARBA" id="ARBA00022801"/>
    </source>
</evidence>
<dbReference type="STRING" id="4232.A0A251VC94"/>
<reference evidence="4 6" key="1">
    <citation type="journal article" date="2017" name="Nature">
        <title>The sunflower genome provides insights into oil metabolism, flowering and Asterid evolution.</title>
        <authorList>
            <person name="Badouin H."/>
            <person name="Gouzy J."/>
            <person name="Grassa C.J."/>
            <person name="Murat F."/>
            <person name="Staton S.E."/>
            <person name="Cottret L."/>
            <person name="Lelandais-Briere C."/>
            <person name="Owens G.L."/>
            <person name="Carrere S."/>
            <person name="Mayjonade B."/>
            <person name="Legrand L."/>
            <person name="Gill N."/>
            <person name="Kane N.C."/>
            <person name="Bowers J.E."/>
            <person name="Hubner S."/>
            <person name="Bellec A."/>
            <person name="Berard A."/>
            <person name="Berges H."/>
            <person name="Blanchet N."/>
            <person name="Boniface M.C."/>
            <person name="Brunel D."/>
            <person name="Catrice O."/>
            <person name="Chaidir N."/>
            <person name="Claudel C."/>
            <person name="Donnadieu C."/>
            <person name="Faraut T."/>
            <person name="Fievet G."/>
            <person name="Helmstetter N."/>
            <person name="King M."/>
            <person name="Knapp S.J."/>
            <person name="Lai Z."/>
            <person name="Le Paslier M.C."/>
            <person name="Lippi Y."/>
            <person name="Lorenzon L."/>
            <person name="Mandel J.R."/>
            <person name="Marage G."/>
            <person name="Marchand G."/>
            <person name="Marquand E."/>
            <person name="Bret-Mestries E."/>
            <person name="Morien E."/>
            <person name="Nambeesan S."/>
            <person name="Nguyen T."/>
            <person name="Pegot-Espagnet P."/>
            <person name="Pouilly N."/>
            <person name="Raftis F."/>
            <person name="Sallet E."/>
            <person name="Schiex T."/>
            <person name="Thomas J."/>
            <person name="Vandecasteele C."/>
            <person name="Vares D."/>
            <person name="Vear F."/>
            <person name="Vautrin S."/>
            <person name="Crespi M."/>
            <person name="Mangin B."/>
            <person name="Burke J.M."/>
            <person name="Salse J."/>
            <person name="Munos S."/>
            <person name="Vincourt P."/>
            <person name="Rieseberg L.H."/>
            <person name="Langlade N.B."/>
        </authorList>
    </citation>
    <scope>NUCLEOTIDE SEQUENCE [LARGE SCALE GENOMIC DNA]</scope>
    <source>
        <strain evidence="6">cv. SF193</strain>
        <tissue evidence="4">Leaves</tissue>
    </source>
</reference>
<accession>A0A251VC94</accession>
<dbReference type="EMBL" id="MNCJ02000317">
    <property type="protein sequence ID" value="KAF5816954.1"/>
    <property type="molecule type" value="Genomic_DNA"/>
</dbReference>
<comment type="similarity">
    <text evidence="1">Belongs to the thioesterase PaaI family.</text>
</comment>
<evidence type="ECO:0000256" key="1">
    <source>
        <dbReference type="ARBA" id="ARBA00008324"/>
    </source>
</evidence>
<dbReference type="Pfam" id="PF03061">
    <property type="entry name" value="4HBT"/>
    <property type="match status" value="1"/>
</dbReference>
<organism evidence="5 6">
    <name type="scientific">Helianthus annuus</name>
    <name type="common">Common sunflower</name>
    <dbReference type="NCBI Taxonomy" id="4232"/>
    <lineage>
        <taxon>Eukaryota</taxon>
        <taxon>Viridiplantae</taxon>
        <taxon>Streptophyta</taxon>
        <taxon>Embryophyta</taxon>
        <taxon>Tracheophyta</taxon>
        <taxon>Spermatophyta</taxon>
        <taxon>Magnoliopsida</taxon>
        <taxon>eudicotyledons</taxon>
        <taxon>Gunneridae</taxon>
        <taxon>Pentapetalae</taxon>
        <taxon>asterids</taxon>
        <taxon>campanulids</taxon>
        <taxon>Asterales</taxon>
        <taxon>Asteraceae</taxon>
        <taxon>Asteroideae</taxon>
        <taxon>Heliantheae alliance</taxon>
        <taxon>Heliantheae</taxon>
        <taxon>Helianthus</taxon>
    </lineage>
</organism>
<dbReference type="GO" id="GO:0047617">
    <property type="term" value="F:fatty acyl-CoA hydrolase activity"/>
    <property type="evidence" value="ECO:0000318"/>
    <property type="project" value="GO_Central"/>
</dbReference>
<dbReference type="InterPro" id="IPR006683">
    <property type="entry name" value="Thioestr_dom"/>
</dbReference>
<dbReference type="InParanoid" id="A0A251VC94"/>
<dbReference type="EMBL" id="CM007891">
    <property type="protein sequence ID" value="OTG33220.1"/>
    <property type="molecule type" value="Genomic_DNA"/>
</dbReference>
<evidence type="ECO:0000313" key="6">
    <source>
        <dbReference type="Proteomes" id="UP000215914"/>
    </source>
</evidence>
<dbReference type="InterPro" id="IPR029069">
    <property type="entry name" value="HotDog_dom_sf"/>
</dbReference>
<evidence type="ECO:0000259" key="3">
    <source>
        <dbReference type="Pfam" id="PF03061"/>
    </source>
</evidence>
<name>A0A251VC94_HELAN</name>
<evidence type="ECO:0000313" key="4">
    <source>
        <dbReference type="EMBL" id="KAF5816954.1"/>
    </source>
</evidence>